<dbReference type="EMBL" id="JAIWYP010000012">
    <property type="protein sequence ID" value="KAH3724334.1"/>
    <property type="molecule type" value="Genomic_DNA"/>
</dbReference>
<dbReference type="PANTHER" id="PTHR10133:SF62">
    <property type="entry name" value="DNA POLYMERASE THETA"/>
    <property type="match status" value="1"/>
</dbReference>
<dbReference type="InterPro" id="IPR002298">
    <property type="entry name" value="DNA_polymerase_A"/>
</dbReference>
<organism evidence="1 2">
    <name type="scientific">Dreissena polymorpha</name>
    <name type="common">Zebra mussel</name>
    <name type="synonym">Mytilus polymorpha</name>
    <dbReference type="NCBI Taxonomy" id="45954"/>
    <lineage>
        <taxon>Eukaryota</taxon>
        <taxon>Metazoa</taxon>
        <taxon>Spiralia</taxon>
        <taxon>Lophotrochozoa</taxon>
        <taxon>Mollusca</taxon>
        <taxon>Bivalvia</taxon>
        <taxon>Autobranchia</taxon>
        <taxon>Heteroconchia</taxon>
        <taxon>Euheterodonta</taxon>
        <taxon>Imparidentia</taxon>
        <taxon>Neoheterodontei</taxon>
        <taxon>Myida</taxon>
        <taxon>Dreissenoidea</taxon>
        <taxon>Dreissenidae</taxon>
        <taxon>Dreissena</taxon>
    </lineage>
</organism>
<reference evidence="1" key="1">
    <citation type="journal article" date="2019" name="bioRxiv">
        <title>The Genome of the Zebra Mussel, Dreissena polymorpha: A Resource for Invasive Species Research.</title>
        <authorList>
            <person name="McCartney M.A."/>
            <person name="Auch B."/>
            <person name="Kono T."/>
            <person name="Mallez S."/>
            <person name="Zhang Y."/>
            <person name="Obille A."/>
            <person name="Becker A."/>
            <person name="Abrahante J.E."/>
            <person name="Garbe J."/>
            <person name="Badalamenti J.P."/>
            <person name="Herman A."/>
            <person name="Mangelson H."/>
            <person name="Liachko I."/>
            <person name="Sullivan S."/>
            <person name="Sone E.D."/>
            <person name="Koren S."/>
            <person name="Silverstein K.A.T."/>
            <person name="Beckman K.B."/>
            <person name="Gohl D.M."/>
        </authorList>
    </citation>
    <scope>NUCLEOTIDE SEQUENCE</scope>
    <source>
        <strain evidence="1">Duluth1</strain>
        <tissue evidence="1">Whole animal</tissue>
    </source>
</reference>
<dbReference type="GO" id="GO:0006261">
    <property type="term" value="P:DNA-templated DNA replication"/>
    <property type="evidence" value="ECO:0007669"/>
    <property type="project" value="InterPro"/>
</dbReference>
<name>A0A9D4CGL3_DREPO</name>
<dbReference type="GO" id="GO:0003887">
    <property type="term" value="F:DNA-directed DNA polymerase activity"/>
    <property type="evidence" value="ECO:0007669"/>
    <property type="project" value="InterPro"/>
</dbReference>
<comment type="caution">
    <text evidence="1">The sequence shown here is derived from an EMBL/GenBank/DDBJ whole genome shotgun (WGS) entry which is preliminary data.</text>
</comment>
<dbReference type="AlphaFoldDB" id="A0A9D4CGL3"/>
<keyword evidence="2" id="KW-1185">Reference proteome</keyword>
<dbReference type="PANTHER" id="PTHR10133">
    <property type="entry name" value="DNA POLYMERASE I"/>
    <property type="match status" value="1"/>
</dbReference>
<accession>A0A9D4CGL3</accession>
<sequence>MSATLPNLDLLARWLHADLYRTDFRPVPLAECVKIGNQVFDSEMKPLREVDVKYAVKVKSCVLVTSLL</sequence>
<protein>
    <submittedName>
        <fullName evidence="1">Uncharacterized protein</fullName>
    </submittedName>
</protein>
<gene>
    <name evidence="1" type="ORF">DPMN_050150</name>
</gene>
<evidence type="ECO:0000313" key="2">
    <source>
        <dbReference type="Proteomes" id="UP000828390"/>
    </source>
</evidence>
<dbReference type="Proteomes" id="UP000828390">
    <property type="component" value="Unassembled WGS sequence"/>
</dbReference>
<evidence type="ECO:0000313" key="1">
    <source>
        <dbReference type="EMBL" id="KAH3724334.1"/>
    </source>
</evidence>
<dbReference type="Gene3D" id="3.40.50.300">
    <property type="entry name" value="P-loop containing nucleotide triphosphate hydrolases"/>
    <property type="match status" value="2"/>
</dbReference>
<reference evidence="1" key="2">
    <citation type="submission" date="2020-11" db="EMBL/GenBank/DDBJ databases">
        <authorList>
            <person name="McCartney M.A."/>
            <person name="Auch B."/>
            <person name="Kono T."/>
            <person name="Mallez S."/>
            <person name="Becker A."/>
            <person name="Gohl D.M."/>
            <person name="Silverstein K.A.T."/>
            <person name="Koren S."/>
            <person name="Bechman K.B."/>
            <person name="Herman A."/>
            <person name="Abrahante J.E."/>
            <person name="Garbe J."/>
        </authorList>
    </citation>
    <scope>NUCLEOTIDE SEQUENCE</scope>
    <source>
        <strain evidence="1">Duluth1</strain>
        <tissue evidence="1">Whole animal</tissue>
    </source>
</reference>
<proteinExistence type="predicted"/>
<dbReference type="GO" id="GO:0097681">
    <property type="term" value="P:double-strand break repair via alternative nonhomologous end joining"/>
    <property type="evidence" value="ECO:0007669"/>
    <property type="project" value="TreeGrafter"/>
</dbReference>
<dbReference type="InterPro" id="IPR027417">
    <property type="entry name" value="P-loop_NTPase"/>
</dbReference>